<dbReference type="SUPFAM" id="SSF52540">
    <property type="entry name" value="P-loop containing nucleoside triphosphate hydrolases"/>
    <property type="match status" value="1"/>
</dbReference>
<feature type="repeat" description="WD" evidence="3">
    <location>
        <begin position="1114"/>
        <end position="1155"/>
    </location>
</feature>
<evidence type="ECO:0000259" key="5">
    <source>
        <dbReference type="Pfam" id="PF00656"/>
    </source>
</evidence>
<sequence length="1455" mass="156774">MTGLGGTRTRVLLIGTGRYDRSELPNLPAVRTTLEDLADVYVRQCGVPRDRVSVCHDPSGVQEFGDTVDAAVRAAEDVLLVHYVGHGLLDEHGQLYLATGATRRPTDGLRRRAYAFAELREQLGPCRARTVAVVLDCCFSGSAGGLTATNGLPALESFRTDGSYLLASSAPGEVSIAPDGARHTAFSGTLLKLISEGRPNGPAAWTLDSLFEFLERDLHDRNLPTPQRVVSGHAGTLRIAPNPRHRPHNPYRGLAAYEKEHADYFFGREDLVERLRSRLKERLTARSADTDGRMLVVVGPSGSGKSSLLRAGLIPELESEGLPGVPGSSAWPVIVCAPGSEPLRTLAIRLAPAIQADADELAEQLGAEPEALGSAIRGALAGGSGGQPGDRRLILIVDQFEEVFTTCREKADRLAFVAALRAASRDSALVVLALRSDFYPLCAAEAWWARAFDHQLNVPVMTERELRAVIEQPARRANLTLAPGLTDRLLSDLMVSDGGGRPTEHGALPLLSYTLSKMCRRAPSGELDLTSYLEIGTVSEAISQGADACYDQLRPEDRATAQRILVRLVRLGERESEDTRRRVLEERLDPDASTERVLRILTDERLIVRDRDPDTGEPTVELAHLILARRWGRLRRLIENNREENEARENLERDADRWTNARQPRDHLLRGDRLASARELHERRQDLLNETAKDFVKASDAEQGRLARMRRIGLAALVVLVALGMTLILEANQQAQRERDSAVYERVAAQAARLARSDASMAAQLTLTAYRMRPGTDLGATLLSRANDSPLNEPLTGRLDDFDAVAFGPDGLTIATATQDHHIQLWRIRDRRVLEPVGRSPLAHAAHVNSLVFSPDGRLLASTSVDESVRLWNITDPANPVQLSELRNVVDPSLTNQPLQPGRVGVLAFSPDGHTLAGASRTDHSVRVWNVADPSRPVPIGQPRTGHRSYINALVFSPDGHTLATASADRTVGLWDIADPAGAGRFLTGHRSFVNSLAFSPDGRTLASASADQSVRLWNVADPAGPSQELTVGAGDVTAIGFSPDGRILASANGDRTIRMWNLTNPAHAVPLGQPLTGHSSAIRALRFGPDGHTLFSIGAARSVRLWHLPATVLTGHTGVVNALAFSPDGRTLASGGADRTVRRWDLTDPSRPAALDGLDSGGQIGVLGVGPDGRTPVTNGADLVPWLWRISDPASATDAPRNAHLGALALRPDASVFAMAGTDQSLSLWSATGPAGRPPLSQPVPGMRVSYVNAIGFSHSGRLLAHASADRQVRLWNVADPANPVALGEPFPTGSGGFLNAVAFSPDDRMLAAGSTDDTIRLWDISDPAHPRLVDPPLTGDTSGVHAIAFSPDSRVLAAAGTDRAVRRWDVTDPAAPKLLGQPLTGHTGPVHAIAFSPDGRLLASAGADQTVRIWRLDLDQTIQNICANTHNVLTEAEWREYVSADLPYRPPCP</sequence>
<feature type="repeat" description="WD" evidence="3">
    <location>
        <begin position="841"/>
        <end position="874"/>
    </location>
</feature>
<feature type="repeat" description="WD" evidence="3">
    <location>
        <begin position="795"/>
        <end position="836"/>
    </location>
</feature>
<dbReference type="InterPro" id="IPR015943">
    <property type="entry name" value="WD40/YVTN_repeat-like_dom_sf"/>
</dbReference>
<dbReference type="InterPro" id="IPR001680">
    <property type="entry name" value="WD40_rpt"/>
</dbReference>
<keyword evidence="2" id="KW-0677">Repeat</keyword>
<reference evidence="8" key="1">
    <citation type="journal article" date="2019" name="Int. J. Syst. Evol. Microbiol.">
        <title>The Global Catalogue of Microorganisms (GCM) 10K type strain sequencing project: providing services to taxonomists for standard genome sequencing and annotation.</title>
        <authorList>
            <consortium name="The Broad Institute Genomics Platform"/>
            <consortium name="The Broad Institute Genome Sequencing Center for Infectious Disease"/>
            <person name="Wu L."/>
            <person name="Ma J."/>
        </authorList>
    </citation>
    <scope>NUCLEOTIDE SEQUENCE [LARGE SCALE GENOMIC DNA]</scope>
    <source>
        <strain evidence="8">JCM 18303</strain>
    </source>
</reference>
<comment type="caution">
    <text evidence="7">The sequence shown here is derived from an EMBL/GenBank/DDBJ whole genome shotgun (WGS) entry which is preliminary data.</text>
</comment>
<gene>
    <name evidence="7" type="ORF">GCM10023321_75480</name>
</gene>
<evidence type="ECO:0000256" key="3">
    <source>
        <dbReference type="PROSITE-ProRule" id="PRU00221"/>
    </source>
</evidence>
<dbReference type="PRINTS" id="PR00320">
    <property type="entry name" value="GPROTEINBRPT"/>
</dbReference>
<keyword evidence="1 3" id="KW-0853">WD repeat</keyword>
<dbReference type="Pfam" id="PF00400">
    <property type="entry name" value="WD40"/>
    <property type="match status" value="12"/>
</dbReference>
<dbReference type="InterPro" id="IPR020472">
    <property type="entry name" value="WD40_PAC1"/>
</dbReference>
<evidence type="ECO:0000313" key="7">
    <source>
        <dbReference type="EMBL" id="GAA5173572.1"/>
    </source>
</evidence>
<evidence type="ECO:0008006" key="9">
    <source>
        <dbReference type="Google" id="ProtNLM"/>
    </source>
</evidence>
<feature type="domain" description="Novel STAND NTPase 1" evidence="6">
    <location>
        <begin position="250"/>
        <end position="664"/>
    </location>
</feature>
<dbReference type="PANTHER" id="PTHR44129">
    <property type="entry name" value="WD REPEAT-CONTAINING PROTEIN POP1"/>
    <property type="match status" value="1"/>
</dbReference>
<name>A0ABP9R9X4_9PSEU</name>
<feature type="repeat" description="WD" evidence="3">
    <location>
        <begin position="1253"/>
        <end position="1279"/>
    </location>
</feature>
<dbReference type="Proteomes" id="UP001428817">
    <property type="component" value="Unassembled WGS sequence"/>
</dbReference>
<keyword evidence="4" id="KW-0175">Coiled coil</keyword>
<feature type="repeat" description="WD" evidence="3">
    <location>
        <begin position="1385"/>
        <end position="1426"/>
    </location>
</feature>
<protein>
    <recommendedName>
        <fullName evidence="9">WD40 repeat protein</fullName>
    </recommendedName>
</protein>
<feature type="repeat" description="WD" evidence="3">
    <location>
        <begin position="987"/>
        <end position="1020"/>
    </location>
</feature>
<dbReference type="InterPro" id="IPR011600">
    <property type="entry name" value="Pept_C14_caspase"/>
</dbReference>
<dbReference type="PROSITE" id="PS00678">
    <property type="entry name" value="WD_REPEATS_1"/>
    <property type="match status" value="5"/>
</dbReference>
<evidence type="ECO:0000256" key="2">
    <source>
        <dbReference type="ARBA" id="ARBA00022737"/>
    </source>
</evidence>
<feature type="domain" description="Peptidase C14 caspase" evidence="5">
    <location>
        <begin position="10"/>
        <end position="219"/>
    </location>
</feature>
<dbReference type="InterPro" id="IPR050349">
    <property type="entry name" value="WD_LIS1/nudF_dynein_reg"/>
</dbReference>
<dbReference type="InterPro" id="IPR019775">
    <property type="entry name" value="WD40_repeat_CS"/>
</dbReference>
<proteinExistence type="predicted"/>
<feature type="repeat" description="WD" evidence="3">
    <location>
        <begin position="1030"/>
        <end position="1065"/>
    </location>
</feature>
<accession>A0ABP9R9X4</accession>
<dbReference type="Gene3D" id="2.130.10.10">
    <property type="entry name" value="YVTN repeat-like/Quinoprotein amine dehydrogenase"/>
    <property type="match status" value="4"/>
</dbReference>
<dbReference type="NCBIfam" id="NF047832">
    <property type="entry name" value="caspase_w_EACC1"/>
    <property type="match status" value="1"/>
</dbReference>
<dbReference type="EMBL" id="BAABJP010000056">
    <property type="protein sequence ID" value="GAA5173572.1"/>
    <property type="molecule type" value="Genomic_DNA"/>
</dbReference>
<dbReference type="Gene3D" id="3.40.50.300">
    <property type="entry name" value="P-loop containing nucleotide triphosphate hydrolases"/>
    <property type="match status" value="1"/>
</dbReference>
<feature type="repeat" description="WD" evidence="3">
    <location>
        <begin position="1076"/>
        <end position="1109"/>
    </location>
</feature>
<feature type="repeat" description="WD" evidence="3">
    <location>
        <begin position="944"/>
        <end position="977"/>
    </location>
</feature>
<evidence type="ECO:0000256" key="1">
    <source>
        <dbReference type="ARBA" id="ARBA00022574"/>
    </source>
</evidence>
<dbReference type="RefSeq" id="WP_185066382.1">
    <property type="nucleotide sequence ID" value="NZ_BAABJP010000056.1"/>
</dbReference>
<feature type="repeat" description="WD" evidence="3">
    <location>
        <begin position="1293"/>
        <end position="1327"/>
    </location>
</feature>
<dbReference type="InterPro" id="IPR027417">
    <property type="entry name" value="P-loop_NTPase"/>
</dbReference>
<dbReference type="Gene3D" id="3.40.50.1460">
    <property type="match status" value="1"/>
</dbReference>
<dbReference type="SUPFAM" id="SSF50978">
    <property type="entry name" value="WD40 repeat-like"/>
    <property type="match status" value="2"/>
</dbReference>
<evidence type="ECO:0000259" key="6">
    <source>
        <dbReference type="Pfam" id="PF20703"/>
    </source>
</evidence>
<dbReference type="InterPro" id="IPR036322">
    <property type="entry name" value="WD40_repeat_dom_sf"/>
</dbReference>
<dbReference type="SMART" id="SM00320">
    <property type="entry name" value="WD40"/>
    <property type="match status" value="13"/>
</dbReference>
<evidence type="ECO:0000313" key="8">
    <source>
        <dbReference type="Proteomes" id="UP001428817"/>
    </source>
</evidence>
<dbReference type="PROSITE" id="PS50082">
    <property type="entry name" value="WD_REPEATS_2"/>
    <property type="match status" value="11"/>
</dbReference>
<dbReference type="Pfam" id="PF20703">
    <property type="entry name" value="nSTAND1"/>
    <property type="match status" value="1"/>
</dbReference>
<dbReference type="PROSITE" id="PS50294">
    <property type="entry name" value="WD_REPEATS_REGION"/>
    <property type="match status" value="10"/>
</dbReference>
<organism evidence="7 8">
    <name type="scientific">Pseudonocardia eucalypti</name>
    <dbReference type="NCBI Taxonomy" id="648755"/>
    <lineage>
        <taxon>Bacteria</taxon>
        <taxon>Bacillati</taxon>
        <taxon>Actinomycetota</taxon>
        <taxon>Actinomycetes</taxon>
        <taxon>Pseudonocardiales</taxon>
        <taxon>Pseudonocardiaceae</taxon>
        <taxon>Pseudonocardia</taxon>
    </lineage>
</organism>
<dbReference type="Pfam" id="PF00656">
    <property type="entry name" value="Peptidase_C14"/>
    <property type="match status" value="1"/>
</dbReference>
<feature type="coiled-coil region" evidence="4">
    <location>
        <begin position="634"/>
        <end position="661"/>
    </location>
</feature>
<keyword evidence="8" id="KW-1185">Reference proteome</keyword>
<evidence type="ECO:0000256" key="4">
    <source>
        <dbReference type="SAM" id="Coils"/>
    </source>
</evidence>
<feature type="repeat" description="WD" evidence="3">
    <location>
        <begin position="1339"/>
        <end position="1372"/>
    </location>
</feature>
<dbReference type="InterPro" id="IPR049052">
    <property type="entry name" value="nSTAND1"/>
</dbReference>
<dbReference type="CDD" id="cd00200">
    <property type="entry name" value="WD40"/>
    <property type="match status" value="2"/>
</dbReference>